<dbReference type="Proteomes" id="UP000321393">
    <property type="component" value="Unassembled WGS sequence"/>
</dbReference>
<dbReference type="AlphaFoldDB" id="A0A5D3E3G8"/>
<evidence type="ECO:0000313" key="4">
    <source>
        <dbReference type="Proteomes" id="UP000321947"/>
    </source>
</evidence>
<reference evidence="3 4" key="1">
    <citation type="submission" date="2019-08" db="EMBL/GenBank/DDBJ databases">
        <title>Draft genome sequences of two oriental melons (Cucumis melo L. var makuwa).</title>
        <authorList>
            <person name="Kwon S.-Y."/>
        </authorList>
    </citation>
    <scope>NUCLEOTIDE SEQUENCE [LARGE SCALE GENOMIC DNA]</scope>
    <source>
        <strain evidence="4">cv. Chang Bougi</strain>
        <strain evidence="3">cv. SW 3</strain>
        <tissue evidence="2">Leaf</tissue>
    </source>
</reference>
<comment type="caution">
    <text evidence="2">The sequence shown here is derived from an EMBL/GenBank/DDBJ whole genome shotgun (WGS) entry which is preliminary data.</text>
</comment>
<evidence type="ECO:0000313" key="3">
    <source>
        <dbReference type="Proteomes" id="UP000321393"/>
    </source>
</evidence>
<accession>A0A5D3E3G8</accession>
<gene>
    <name evidence="2" type="ORF">E5676_scaffold349G00390</name>
    <name evidence="1" type="ORF">E6C27_scaffold56G001800</name>
</gene>
<evidence type="ECO:0000313" key="1">
    <source>
        <dbReference type="EMBL" id="KAA0035971.1"/>
    </source>
</evidence>
<evidence type="ECO:0000313" key="2">
    <source>
        <dbReference type="EMBL" id="TYK30432.1"/>
    </source>
</evidence>
<sequence length="75" mass="8423">MPCGECMITLQDVTVQLRLLVDDESMTGSLRFNWKVVCKDFLGVLPPDMKGQQLSLPWLVKQFPELPSDADVVSI</sequence>
<dbReference type="EMBL" id="SSTE01019881">
    <property type="protein sequence ID" value="KAA0035971.1"/>
    <property type="molecule type" value="Genomic_DNA"/>
</dbReference>
<proteinExistence type="predicted"/>
<organism evidence="2 4">
    <name type="scientific">Cucumis melo var. makuwa</name>
    <name type="common">Oriental melon</name>
    <dbReference type="NCBI Taxonomy" id="1194695"/>
    <lineage>
        <taxon>Eukaryota</taxon>
        <taxon>Viridiplantae</taxon>
        <taxon>Streptophyta</taxon>
        <taxon>Embryophyta</taxon>
        <taxon>Tracheophyta</taxon>
        <taxon>Spermatophyta</taxon>
        <taxon>Magnoliopsida</taxon>
        <taxon>eudicotyledons</taxon>
        <taxon>Gunneridae</taxon>
        <taxon>Pentapetalae</taxon>
        <taxon>rosids</taxon>
        <taxon>fabids</taxon>
        <taxon>Cucurbitales</taxon>
        <taxon>Cucurbitaceae</taxon>
        <taxon>Benincaseae</taxon>
        <taxon>Cucumis</taxon>
    </lineage>
</organism>
<dbReference type="EMBL" id="SSTD01000605">
    <property type="protein sequence ID" value="TYK30432.1"/>
    <property type="molecule type" value="Genomic_DNA"/>
</dbReference>
<name>A0A5D3E3G8_CUCMM</name>
<protein>
    <submittedName>
        <fullName evidence="2">Serine/threonine-protein phosphatase 7 long form-like protein</fullName>
    </submittedName>
</protein>
<dbReference type="Proteomes" id="UP000321947">
    <property type="component" value="Unassembled WGS sequence"/>
</dbReference>
<dbReference type="OrthoDB" id="1936739at2759"/>